<dbReference type="PANTHER" id="PTHR12320:SF1">
    <property type="entry name" value="PROTEIN PHOSPHATASE PTC7 HOMOLOG"/>
    <property type="match status" value="1"/>
</dbReference>
<dbReference type="SMART" id="SM00332">
    <property type="entry name" value="PP2Cc"/>
    <property type="match status" value="1"/>
</dbReference>
<evidence type="ECO:0000313" key="13">
    <source>
        <dbReference type="EMBL" id="JAT88662.1"/>
    </source>
</evidence>
<dbReference type="InterPro" id="IPR001932">
    <property type="entry name" value="PPM-type_phosphatase-like_dom"/>
</dbReference>
<keyword evidence="6 11" id="KW-0460">Magnesium</keyword>
<dbReference type="GO" id="GO:0004722">
    <property type="term" value="F:protein serine/threonine phosphatase activity"/>
    <property type="evidence" value="ECO:0007669"/>
    <property type="project" value="UniProtKB-EC"/>
</dbReference>
<comment type="catalytic activity">
    <reaction evidence="10 11">
        <text>O-phospho-L-threonyl-[protein] + H2O = L-threonyl-[protein] + phosphate</text>
        <dbReference type="Rhea" id="RHEA:47004"/>
        <dbReference type="Rhea" id="RHEA-COMP:11060"/>
        <dbReference type="Rhea" id="RHEA-COMP:11605"/>
        <dbReference type="ChEBI" id="CHEBI:15377"/>
        <dbReference type="ChEBI" id="CHEBI:30013"/>
        <dbReference type="ChEBI" id="CHEBI:43474"/>
        <dbReference type="ChEBI" id="CHEBI:61977"/>
        <dbReference type="EC" id="3.1.3.16"/>
    </reaction>
</comment>
<evidence type="ECO:0000256" key="2">
    <source>
        <dbReference type="ARBA" id="ARBA00001946"/>
    </source>
</evidence>
<evidence type="ECO:0000256" key="4">
    <source>
        <dbReference type="ARBA" id="ARBA00022723"/>
    </source>
</evidence>
<evidence type="ECO:0000259" key="12">
    <source>
        <dbReference type="PROSITE" id="PS51746"/>
    </source>
</evidence>
<reference evidence="13" key="1">
    <citation type="submission" date="2015-09" db="EMBL/GenBank/DDBJ databases">
        <title>De novo assembly of Pectinophora gossypiella (Pink Bollworm) gut transcriptome.</title>
        <authorList>
            <person name="Tassone E.E."/>
        </authorList>
    </citation>
    <scope>NUCLEOTIDE SEQUENCE</scope>
</reference>
<evidence type="ECO:0000256" key="3">
    <source>
        <dbReference type="ARBA" id="ARBA00006702"/>
    </source>
</evidence>
<proteinExistence type="inferred from homology"/>
<evidence type="ECO:0000256" key="9">
    <source>
        <dbReference type="ARBA" id="ARBA00047761"/>
    </source>
</evidence>
<dbReference type="EMBL" id="GDQN01002392">
    <property type="protein sequence ID" value="JAT88662.1"/>
    <property type="molecule type" value="Transcribed_RNA"/>
</dbReference>
<name>A0A1E1WNU4_PECGO</name>
<evidence type="ECO:0000256" key="1">
    <source>
        <dbReference type="ARBA" id="ARBA00001936"/>
    </source>
</evidence>
<evidence type="ECO:0000256" key="11">
    <source>
        <dbReference type="RuleBase" id="RU366020"/>
    </source>
</evidence>
<dbReference type="SMART" id="SM00331">
    <property type="entry name" value="PP2C_SIG"/>
    <property type="match status" value="1"/>
</dbReference>
<dbReference type="PANTHER" id="PTHR12320">
    <property type="entry name" value="PROTEIN PHOSPHATASE 2C"/>
    <property type="match status" value="1"/>
</dbReference>
<comment type="cofactor">
    <cofactor evidence="1 11">
        <name>Mn(2+)</name>
        <dbReference type="ChEBI" id="CHEBI:29035"/>
    </cofactor>
</comment>
<keyword evidence="4 11" id="KW-0479">Metal-binding</keyword>
<keyword evidence="5 11" id="KW-0378">Hydrolase</keyword>
<dbReference type="AlphaFoldDB" id="A0A1E1WNU4"/>
<dbReference type="OrthoDB" id="60843at2759"/>
<gene>
    <name evidence="13" type="ORF">g.12718</name>
</gene>
<comment type="catalytic activity">
    <reaction evidence="9 11">
        <text>O-phospho-L-seryl-[protein] + H2O = L-seryl-[protein] + phosphate</text>
        <dbReference type="Rhea" id="RHEA:20629"/>
        <dbReference type="Rhea" id="RHEA-COMP:9863"/>
        <dbReference type="Rhea" id="RHEA-COMP:11604"/>
        <dbReference type="ChEBI" id="CHEBI:15377"/>
        <dbReference type="ChEBI" id="CHEBI:29999"/>
        <dbReference type="ChEBI" id="CHEBI:43474"/>
        <dbReference type="ChEBI" id="CHEBI:83421"/>
        <dbReference type="EC" id="3.1.3.16"/>
    </reaction>
</comment>
<dbReference type="InterPro" id="IPR039123">
    <property type="entry name" value="PPTC7"/>
</dbReference>
<dbReference type="SUPFAM" id="SSF81606">
    <property type="entry name" value="PP2C-like"/>
    <property type="match status" value="1"/>
</dbReference>
<sequence>MMQSIFWTGRVLSRAIRNGLASISSAAELNVTNKKHPYLVSVVCGFPKDIANGRTRKGQFGDDAWFSTNFNNADVIGVADGVGGWRAYGIDPGEFSSYLMRMCERLVQMGHFKLSEPGDLLAKSYYELLEHKKPILGSSTACVMILDRTESVMRAANIGDSGYMVVRGGRVVHRSHEQQHYFNTPYQLSLPPPGHDRNVLSDRPESAETSEFPVECGDVILVATDGVFDNVPEPVLVAEMRRAQGLAGDAQRLQAVANSIAWMARNLSFDGCYMSPFAKSARQNGIDAIGGKPDDITVLLAIVAL</sequence>
<evidence type="ECO:0000256" key="7">
    <source>
        <dbReference type="ARBA" id="ARBA00022912"/>
    </source>
</evidence>
<accession>A0A1E1WNU4</accession>
<evidence type="ECO:0000256" key="5">
    <source>
        <dbReference type="ARBA" id="ARBA00022801"/>
    </source>
</evidence>
<evidence type="ECO:0000256" key="10">
    <source>
        <dbReference type="ARBA" id="ARBA00048336"/>
    </source>
</evidence>
<evidence type="ECO:0000256" key="8">
    <source>
        <dbReference type="ARBA" id="ARBA00023211"/>
    </source>
</evidence>
<feature type="domain" description="PPM-type phosphatase" evidence="12">
    <location>
        <begin position="43"/>
        <end position="303"/>
    </location>
</feature>
<protein>
    <recommendedName>
        <fullName evidence="11">Protein phosphatase</fullName>
        <ecNumber evidence="11">3.1.3.16</ecNumber>
    </recommendedName>
</protein>
<comment type="cofactor">
    <cofactor evidence="2 11">
        <name>Mg(2+)</name>
        <dbReference type="ChEBI" id="CHEBI:18420"/>
    </cofactor>
</comment>
<dbReference type="InterPro" id="IPR036457">
    <property type="entry name" value="PPM-type-like_dom_sf"/>
</dbReference>
<keyword evidence="7 11" id="KW-0904">Protein phosphatase</keyword>
<dbReference type="PROSITE" id="PS51746">
    <property type="entry name" value="PPM_2"/>
    <property type="match status" value="1"/>
</dbReference>
<dbReference type="EC" id="3.1.3.16" evidence="11"/>
<dbReference type="FunFam" id="3.60.40.10:FF:000009">
    <property type="entry name" value="Blast:Protein phosphatase PTC7 homolog"/>
    <property type="match status" value="1"/>
</dbReference>
<dbReference type="GO" id="GO:0005739">
    <property type="term" value="C:mitochondrion"/>
    <property type="evidence" value="ECO:0007669"/>
    <property type="project" value="TreeGrafter"/>
</dbReference>
<organism evidence="13">
    <name type="scientific">Pectinophora gossypiella</name>
    <name type="common">Cotton pink bollworm</name>
    <name type="synonym">Depressaria gossypiella</name>
    <dbReference type="NCBI Taxonomy" id="13191"/>
    <lineage>
        <taxon>Eukaryota</taxon>
        <taxon>Metazoa</taxon>
        <taxon>Ecdysozoa</taxon>
        <taxon>Arthropoda</taxon>
        <taxon>Hexapoda</taxon>
        <taxon>Insecta</taxon>
        <taxon>Pterygota</taxon>
        <taxon>Neoptera</taxon>
        <taxon>Endopterygota</taxon>
        <taxon>Lepidoptera</taxon>
        <taxon>Glossata</taxon>
        <taxon>Ditrysia</taxon>
        <taxon>Gelechioidea</taxon>
        <taxon>Gelechiidae</taxon>
        <taxon>Apatetrinae</taxon>
        <taxon>Pectinophora</taxon>
    </lineage>
</organism>
<dbReference type="Gene3D" id="3.60.40.10">
    <property type="entry name" value="PPM-type phosphatase domain"/>
    <property type="match status" value="1"/>
</dbReference>
<comment type="similarity">
    <text evidence="3 11">Belongs to the PP2C family.</text>
</comment>
<dbReference type="GO" id="GO:0046872">
    <property type="term" value="F:metal ion binding"/>
    <property type="evidence" value="ECO:0007669"/>
    <property type="project" value="UniProtKB-UniRule"/>
</dbReference>
<evidence type="ECO:0000256" key="6">
    <source>
        <dbReference type="ARBA" id="ARBA00022842"/>
    </source>
</evidence>
<dbReference type="Pfam" id="PF13672">
    <property type="entry name" value="PP2C_2"/>
    <property type="match status" value="1"/>
</dbReference>
<keyword evidence="8 11" id="KW-0464">Manganese</keyword>